<protein>
    <submittedName>
        <fullName evidence="2">Uncharacterized protein</fullName>
    </submittedName>
</protein>
<reference evidence="2 3" key="1">
    <citation type="journal article" date="2019" name="Sci. Rep.">
        <title>Comparative genomics of chytrid fungi reveal insights into the obligate biotrophic and pathogenic lifestyle of Synchytrium endobioticum.</title>
        <authorList>
            <person name="van de Vossenberg B.T.L.H."/>
            <person name="Warris S."/>
            <person name="Nguyen H.D.T."/>
            <person name="van Gent-Pelzer M.P.E."/>
            <person name="Joly D.L."/>
            <person name="van de Geest H.C."/>
            <person name="Bonants P.J.M."/>
            <person name="Smith D.S."/>
            <person name="Levesque C.A."/>
            <person name="van der Lee T.A.J."/>
        </authorList>
    </citation>
    <scope>NUCLEOTIDE SEQUENCE [LARGE SCALE GENOMIC DNA]</scope>
    <source>
        <strain evidence="2 3">CBS 675.73</strain>
    </source>
</reference>
<comment type="caution">
    <text evidence="2">The sequence shown here is derived from an EMBL/GenBank/DDBJ whole genome shotgun (WGS) entry which is preliminary data.</text>
</comment>
<sequence>RCFAAPGPASHSDRGISVEKGQQRGRSNIAFGNHFEVPRLNYLAREEHAVKASVTQTDYAEPTRDRIDAAEHNKWSKSFKTQPSDGYKTGMAGAIRPDMRDLEYASCAAADFSPETHHGATPAIATCSNAIMYKSSIPTGDETKFPIREYRTTTNASYPVYTNLPIPTFPVLGEKVTKSSFSLVDGALAAEQDLNLSTSGASYVNHGRRVKFVQNANRGYGLDMLKAVNEEYGMADNMTTNNVVYRAPHPSKKTMAYEPQTVPSSLLFPMEAHRLEGSYETSTQAVHKMRDGLLNVTGPDKIKGRNQSSIVFGDKKHFSTRGEPIWA</sequence>
<dbReference type="OrthoDB" id="2147915at2759"/>
<dbReference type="AlphaFoldDB" id="A0A507CT79"/>
<dbReference type="EMBL" id="QEAP01001653">
    <property type="protein sequence ID" value="TPX42271.1"/>
    <property type="molecule type" value="Genomic_DNA"/>
</dbReference>
<gene>
    <name evidence="2" type="ORF">CcCBS67573_g10522</name>
</gene>
<feature type="non-terminal residue" evidence="2">
    <location>
        <position position="1"/>
    </location>
</feature>
<dbReference type="Proteomes" id="UP000320333">
    <property type="component" value="Unassembled WGS sequence"/>
</dbReference>
<name>A0A507CT79_9FUNG</name>
<accession>A0A507CT79</accession>
<organism evidence="2 3">
    <name type="scientific">Chytriomyces confervae</name>
    <dbReference type="NCBI Taxonomy" id="246404"/>
    <lineage>
        <taxon>Eukaryota</taxon>
        <taxon>Fungi</taxon>
        <taxon>Fungi incertae sedis</taxon>
        <taxon>Chytridiomycota</taxon>
        <taxon>Chytridiomycota incertae sedis</taxon>
        <taxon>Chytridiomycetes</taxon>
        <taxon>Chytridiales</taxon>
        <taxon>Chytriomycetaceae</taxon>
        <taxon>Chytriomyces</taxon>
    </lineage>
</organism>
<evidence type="ECO:0000313" key="2">
    <source>
        <dbReference type="EMBL" id="TPX42271.1"/>
    </source>
</evidence>
<feature type="region of interest" description="Disordered" evidence="1">
    <location>
        <begin position="1"/>
        <end position="25"/>
    </location>
</feature>
<evidence type="ECO:0000313" key="3">
    <source>
        <dbReference type="Proteomes" id="UP000320333"/>
    </source>
</evidence>
<evidence type="ECO:0000256" key="1">
    <source>
        <dbReference type="SAM" id="MobiDB-lite"/>
    </source>
</evidence>
<keyword evidence="3" id="KW-1185">Reference proteome</keyword>
<proteinExistence type="predicted"/>